<organism evidence="1 2">
    <name type="scientific">Edaphobacter dinghuensis</name>
    <dbReference type="NCBI Taxonomy" id="1560005"/>
    <lineage>
        <taxon>Bacteria</taxon>
        <taxon>Pseudomonadati</taxon>
        <taxon>Acidobacteriota</taxon>
        <taxon>Terriglobia</taxon>
        <taxon>Terriglobales</taxon>
        <taxon>Acidobacteriaceae</taxon>
        <taxon>Edaphobacter</taxon>
    </lineage>
</organism>
<sequence>MDSGRGSVLLGAEVQLEDVAAFESDIHAEDSRVTIGFDLLYTLLMVVAKWNEAWPVIELHEFLRK</sequence>
<name>A0A917HQ67_9BACT</name>
<dbReference type="AlphaFoldDB" id="A0A917HQ67"/>
<evidence type="ECO:0000313" key="1">
    <source>
        <dbReference type="EMBL" id="GGG87048.1"/>
    </source>
</evidence>
<reference evidence="1" key="1">
    <citation type="journal article" date="2014" name="Int. J. Syst. Evol. Microbiol.">
        <title>Complete genome sequence of Corynebacterium casei LMG S-19264T (=DSM 44701T), isolated from a smear-ripened cheese.</title>
        <authorList>
            <consortium name="US DOE Joint Genome Institute (JGI-PGF)"/>
            <person name="Walter F."/>
            <person name="Albersmeier A."/>
            <person name="Kalinowski J."/>
            <person name="Ruckert C."/>
        </authorList>
    </citation>
    <scope>NUCLEOTIDE SEQUENCE</scope>
    <source>
        <strain evidence="1">CGMCC 1.12997</strain>
    </source>
</reference>
<dbReference type="EMBL" id="BMGT01000004">
    <property type="protein sequence ID" value="GGG87048.1"/>
    <property type="molecule type" value="Genomic_DNA"/>
</dbReference>
<accession>A0A917HQ67</accession>
<protein>
    <submittedName>
        <fullName evidence="1">Uncharacterized protein</fullName>
    </submittedName>
</protein>
<gene>
    <name evidence="1" type="ORF">GCM10011585_33830</name>
</gene>
<evidence type="ECO:0000313" key="2">
    <source>
        <dbReference type="Proteomes" id="UP000647241"/>
    </source>
</evidence>
<reference evidence="1" key="2">
    <citation type="submission" date="2020-09" db="EMBL/GenBank/DDBJ databases">
        <authorList>
            <person name="Sun Q."/>
            <person name="Zhou Y."/>
        </authorList>
    </citation>
    <scope>NUCLEOTIDE SEQUENCE</scope>
    <source>
        <strain evidence="1">CGMCC 1.12997</strain>
    </source>
</reference>
<keyword evidence="2" id="KW-1185">Reference proteome</keyword>
<dbReference type="Proteomes" id="UP000647241">
    <property type="component" value="Unassembled WGS sequence"/>
</dbReference>
<proteinExistence type="predicted"/>
<comment type="caution">
    <text evidence="1">The sequence shown here is derived from an EMBL/GenBank/DDBJ whole genome shotgun (WGS) entry which is preliminary data.</text>
</comment>